<gene>
    <name evidence="1" type="ORF">CLV42_10822</name>
</gene>
<dbReference type="Proteomes" id="UP000240978">
    <property type="component" value="Unassembled WGS sequence"/>
</dbReference>
<accession>A0A2P8G2A2</accession>
<name>A0A2P8G2A2_9BACT</name>
<organism evidence="1 2">
    <name type="scientific">Chitinophaga ginsengisoli</name>
    <dbReference type="NCBI Taxonomy" id="363837"/>
    <lineage>
        <taxon>Bacteria</taxon>
        <taxon>Pseudomonadati</taxon>
        <taxon>Bacteroidota</taxon>
        <taxon>Chitinophagia</taxon>
        <taxon>Chitinophagales</taxon>
        <taxon>Chitinophagaceae</taxon>
        <taxon>Chitinophaga</taxon>
    </lineage>
</organism>
<comment type="caution">
    <text evidence="1">The sequence shown here is derived from an EMBL/GenBank/DDBJ whole genome shotgun (WGS) entry which is preliminary data.</text>
</comment>
<dbReference type="EMBL" id="PYGK01000008">
    <property type="protein sequence ID" value="PSL28103.1"/>
    <property type="molecule type" value="Genomic_DNA"/>
</dbReference>
<dbReference type="OrthoDB" id="1550463at2"/>
<evidence type="ECO:0000313" key="1">
    <source>
        <dbReference type="EMBL" id="PSL28103.1"/>
    </source>
</evidence>
<dbReference type="RefSeq" id="WP_106603575.1">
    <property type="nucleotide sequence ID" value="NZ_PYGK01000008.1"/>
</dbReference>
<dbReference type="AlphaFoldDB" id="A0A2P8G2A2"/>
<keyword evidence="2" id="KW-1185">Reference proteome</keyword>
<protein>
    <submittedName>
        <fullName evidence="1">Uncharacterized protein</fullName>
    </submittedName>
</protein>
<sequence>MVCAEDLFGGQTVIDLTNKKMVNYSPKTEDYIWTNFHLSPNGKILAAIGCILAGPFFMKIFDFRNPMTLPLPELKEIDLIGNDEEIVTWIDNETLQMKGFQIEYGYEYNDKGWMSVKSVKETPTERTVSIR</sequence>
<proteinExistence type="predicted"/>
<evidence type="ECO:0000313" key="2">
    <source>
        <dbReference type="Proteomes" id="UP000240978"/>
    </source>
</evidence>
<reference evidence="1 2" key="1">
    <citation type="submission" date="2018-03" db="EMBL/GenBank/DDBJ databases">
        <title>Genomic Encyclopedia of Archaeal and Bacterial Type Strains, Phase II (KMG-II): from individual species to whole genera.</title>
        <authorList>
            <person name="Goeker M."/>
        </authorList>
    </citation>
    <scope>NUCLEOTIDE SEQUENCE [LARGE SCALE GENOMIC DNA]</scope>
    <source>
        <strain evidence="1 2">DSM 18107</strain>
    </source>
</reference>